<gene>
    <name evidence="2" type="ORF">Purlil1_13620</name>
</gene>
<feature type="compositionally biased region" description="Basic and acidic residues" evidence="1">
    <location>
        <begin position="103"/>
        <end position="113"/>
    </location>
</feature>
<dbReference type="Proteomes" id="UP001287286">
    <property type="component" value="Unassembled WGS sequence"/>
</dbReference>
<sequence>MVMFEAVLVRMKDGLLSLPFRQARRTAVQIFGTVYSGPNAHSADAAGRNSKYRAGIMSAEERKAYIQLKLILRRLSDGRDGKVGPPPAHVGRHTNRVSGHTEPGLRKACEGGRDGPGATAPEQCFPAIPIRT</sequence>
<evidence type="ECO:0000313" key="2">
    <source>
        <dbReference type="EMBL" id="KAK4069832.1"/>
    </source>
</evidence>
<reference evidence="2 3" key="1">
    <citation type="journal article" date="2024" name="Microbiol. Resour. Announc.">
        <title>Genome annotations for the ascomycete fungi Trichoderma harzianum, Trichoderma aggressivum, and Purpureocillium lilacinum.</title>
        <authorList>
            <person name="Beijen E.P.W."/>
            <person name="Ohm R.A."/>
        </authorList>
    </citation>
    <scope>NUCLEOTIDE SEQUENCE [LARGE SCALE GENOMIC DNA]</scope>
    <source>
        <strain evidence="2 3">CBS 150709</strain>
    </source>
</reference>
<protein>
    <submittedName>
        <fullName evidence="2">Uncharacterized protein</fullName>
    </submittedName>
</protein>
<keyword evidence="3" id="KW-1185">Reference proteome</keyword>
<name>A0ABR0BDJ9_PURLI</name>
<proteinExistence type="predicted"/>
<comment type="caution">
    <text evidence="2">The sequence shown here is derived from an EMBL/GenBank/DDBJ whole genome shotgun (WGS) entry which is preliminary data.</text>
</comment>
<feature type="region of interest" description="Disordered" evidence="1">
    <location>
        <begin position="77"/>
        <end position="132"/>
    </location>
</feature>
<organism evidence="2 3">
    <name type="scientific">Purpureocillium lilacinum</name>
    <name type="common">Paecilomyces lilacinus</name>
    <dbReference type="NCBI Taxonomy" id="33203"/>
    <lineage>
        <taxon>Eukaryota</taxon>
        <taxon>Fungi</taxon>
        <taxon>Dikarya</taxon>
        <taxon>Ascomycota</taxon>
        <taxon>Pezizomycotina</taxon>
        <taxon>Sordariomycetes</taxon>
        <taxon>Hypocreomycetidae</taxon>
        <taxon>Hypocreales</taxon>
        <taxon>Ophiocordycipitaceae</taxon>
        <taxon>Purpureocillium</taxon>
    </lineage>
</organism>
<dbReference type="EMBL" id="JAWRVI010000259">
    <property type="protein sequence ID" value="KAK4069832.1"/>
    <property type="molecule type" value="Genomic_DNA"/>
</dbReference>
<evidence type="ECO:0000313" key="3">
    <source>
        <dbReference type="Proteomes" id="UP001287286"/>
    </source>
</evidence>
<accession>A0ABR0BDJ9</accession>
<evidence type="ECO:0000256" key="1">
    <source>
        <dbReference type="SAM" id="MobiDB-lite"/>
    </source>
</evidence>